<evidence type="ECO:0000313" key="4">
    <source>
        <dbReference type="Proteomes" id="UP000315353"/>
    </source>
</evidence>
<keyword evidence="2" id="KW-0472">Membrane</keyword>
<proteinExistence type="predicted"/>
<dbReference type="GeneID" id="82879901"/>
<evidence type="ECO:0000256" key="1">
    <source>
        <dbReference type="SAM" id="MobiDB-lite"/>
    </source>
</evidence>
<evidence type="ECO:0000256" key="2">
    <source>
        <dbReference type="SAM" id="Phobius"/>
    </source>
</evidence>
<organism evidence="3 4">
    <name type="scientific">Corynebacterium flavescens</name>
    <dbReference type="NCBI Taxonomy" id="28028"/>
    <lineage>
        <taxon>Bacteria</taxon>
        <taxon>Bacillati</taxon>
        <taxon>Actinomycetota</taxon>
        <taxon>Actinomycetes</taxon>
        <taxon>Mycobacteriales</taxon>
        <taxon>Corynebacteriaceae</taxon>
        <taxon>Corynebacterium</taxon>
    </lineage>
</organism>
<accession>A0AB73B7L7</accession>
<feature type="region of interest" description="Disordered" evidence="1">
    <location>
        <begin position="1"/>
        <end position="30"/>
    </location>
</feature>
<keyword evidence="2" id="KW-1133">Transmembrane helix</keyword>
<dbReference type="RefSeq" id="WP_075729445.1">
    <property type="nucleotide sequence ID" value="NZ_BJNB01000014.1"/>
</dbReference>
<comment type="caution">
    <text evidence="3">The sequence shown here is derived from an EMBL/GenBank/DDBJ whole genome shotgun (WGS) entry which is preliminary data.</text>
</comment>
<reference evidence="3 4" key="1">
    <citation type="submission" date="2019-06" db="EMBL/GenBank/DDBJ databases">
        <title>Whole genome shotgun sequence of Corynebacterium flavescens NBRC 14136.</title>
        <authorList>
            <person name="Hosoyama A."/>
            <person name="Uohara A."/>
            <person name="Ohji S."/>
            <person name="Ichikawa N."/>
        </authorList>
    </citation>
    <scope>NUCLEOTIDE SEQUENCE [LARGE SCALE GENOMIC DNA]</scope>
    <source>
        <strain evidence="3 4">NBRC 14136</strain>
    </source>
</reference>
<sequence>MTNPFPPEYSPEYGSENGPVYDSRNGPQPHSQGGRIPLYIGIVVLGVIFAAAVAFFVFRGLGGEETTAAESSAPMSTKSGSILTAQNQDESMRASEEEDVVTVTETVPPEPETPATQRAADMPAGLSATGWIRSFASCNSGESLVFAGNGPDGQVALCQGSAGLTYRSHMFGGTLESPATESDGSYYVQADPALIIVTPGGVTVREGGALAANSSFSQSWSGR</sequence>
<name>A0AB73B7L7_CORFL</name>
<dbReference type="Proteomes" id="UP000315353">
    <property type="component" value="Unassembled WGS sequence"/>
</dbReference>
<evidence type="ECO:0000313" key="3">
    <source>
        <dbReference type="EMBL" id="GEB97653.1"/>
    </source>
</evidence>
<dbReference type="AlphaFoldDB" id="A0AB73B7L7"/>
<dbReference type="EMBL" id="BJNB01000014">
    <property type="protein sequence ID" value="GEB97653.1"/>
    <property type="molecule type" value="Genomic_DNA"/>
</dbReference>
<keyword evidence="2" id="KW-0812">Transmembrane</keyword>
<feature type="transmembrane region" description="Helical" evidence="2">
    <location>
        <begin position="36"/>
        <end position="58"/>
    </location>
</feature>
<protein>
    <recommendedName>
        <fullName evidence="5">Serine/threonine protein kinase</fullName>
    </recommendedName>
</protein>
<gene>
    <name evidence="3" type="ORF">CFL01nite_11480</name>
</gene>
<evidence type="ECO:0008006" key="5">
    <source>
        <dbReference type="Google" id="ProtNLM"/>
    </source>
</evidence>